<name>A0A1M6PSU6_9FLAO</name>
<sequence length="235" mass="26481">MKILFTKSLDKEKVSEKLGTLALSGVEVSVDFVEVIKTEILKTKTFGLKNNSLIFTSVNGVKAFFENGFSPNENFAEPKNYNKIYVVGSQTKKELRKHNFGTFKLCKNAQELSQFITENSVNEKFLHFCGDIALDILDEKLPLQNISYKKIPVYKTELLYPKIDEKYQAIVFFSPSGVRSFAKFNQFGDVKIFSIGKTTTSEIKKLTDNKVITSSKNTLADILNLILKDTSTGSL</sequence>
<dbReference type="OrthoDB" id="1523900at2"/>
<dbReference type="GO" id="GO:0006780">
    <property type="term" value="P:uroporphyrinogen III biosynthetic process"/>
    <property type="evidence" value="ECO:0007669"/>
    <property type="project" value="InterPro"/>
</dbReference>
<dbReference type="InterPro" id="IPR039793">
    <property type="entry name" value="UROS/Hem4"/>
</dbReference>
<dbReference type="InterPro" id="IPR003754">
    <property type="entry name" value="4pyrrol_synth_uPrphyn_synth"/>
</dbReference>
<organism evidence="2 3">
    <name type="scientific">Epilithonimonas mollis</name>
    <dbReference type="NCBI Taxonomy" id="216903"/>
    <lineage>
        <taxon>Bacteria</taxon>
        <taxon>Pseudomonadati</taxon>
        <taxon>Bacteroidota</taxon>
        <taxon>Flavobacteriia</taxon>
        <taxon>Flavobacteriales</taxon>
        <taxon>Weeksellaceae</taxon>
        <taxon>Chryseobacterium group</taxon>
        <taxon>Epilithonimonas</taxon>
    </lineage>
</organism>
<gene>
    <name evidence="2" type="ORF">SAMN05444371_1289</name>
</gene>
<dbReference type="Proteomes" id="UP000184498">
    <property type="component" value="Unassembled WGS sequence"/>
</dbReference>
<evidence type="ECO:0000313" key="3">
    <source>
        <dbReference type="Proteomes" id="UP000184498"/>
    </source>
</evidence>
<dbReference type="AlphaFoldDB" id="A0A1M6PSU6"/>
<dbReference type="GO" id="GO:0004852">
    <property type="term" value="F:uroporphyrinogen-III synthase activity"/>
    <property type="evidence" value="ECO:0007669"/>
    <property type="project" value="InterPro"/>
</dbReference>
<accession>A0A1M6PSU6</accession>
<dbReference type="EMBL" id="FRAM01000001">
    <property type="protein sequence ID" value="SHK11064.1"/>
    <property type="molecule type" value="Genomic_DNA"/>
</dbReference>
<dbReference type="CDD" id="cd06578">
    <property type="entry name" value="HemD"/>
    <property type="match status" value="1"/>
</dbReference>
<keyword evidence="3" id="KW-1185">Reference proteome</keyword>
<dbReference type="STRING" id="216903.SAMN05444371_1289"/>
<protein>
    <submittedName>
        <fullName evidence="2">Uroporphyrinogen-III synthase</fullName>
    </submittedName>
</protein>
<dbReference type="PANTHER" id="PTHR12390:SF0">
    <property type="entry name" value="UROPORPHYRINOGEN-III SYNTHASE"/>
    <property type="match status" value="1"/>
</dbReference>
<dbReference type="RefSeq" id="WP_072996935.1">
    <property type="nucleotide sequence ID" value="NZ_FRAM01000001.1"/>
</dbReference>
<evidence type="ECO:0000259" key="1">
    <source>
        <dbReference type="Pfam" id="PF02602"/>
    </source>
</evidence>
<reference evidence="3" key="1">
    <citation type="submission" date="2016-11" db="EMBL/GenBank/DDBJ databases">
        <authorList>
            <person name="Varghese N."/>
            <person name="Submissions S."/>
        </authorList>
    </citation>
    <scope>NUCLEOTIDE SEQUENCE [LARGE SCALE GENOMIC DNA]</scope>
    <source>
        <strain evidence="3">DSM 18016</strain>
    </source>
</reference>
<dbReference type="SUPFAM" id="SSF69618">
    <property type="entry name" value="HemD-like"/>
    <property type="match status" value="1"/>
</dbReference>
<proteinExistence type="predicted"/>
<dbReference type="GO" id="GO:0005829">
    <property type="term" value="C:cytosol"/>
    <property type="evidence" value="ECO:0007669"/>
    <property type="project" value="TreeGrafter"/>
</dbReference>
<dbReference type="Gene3D" id="3.40.50.10090">
    <property type="match status" value="2"/>
</dbReference>
<dbReference type="PANTHER" id="PTHR12390">
    <property type="entry name" value="UROPORPHYRINOGEN III SYNTHASE"/>
    <property type="match status" value="1"/>
</dbReference>
<dbReference type="InterPro" id="IPR036108">
    <property type="entry name" value="4pyrrol_syn_uPrphyn_synt_sf"/>
</dbReference>
<dbReference type="Pfam" id="PF02602">
    <property type="entry name" value="HEM4"/>
    <property type="match status" value="1"/>
</dbReference>
<feature type="domain" description="Tetrapyrrole biosynthesis uroporphyrinogen III synthase" evidence="1">
    <location>
        <begin position="49"/>
        <end position="223"/>
    </location>
</feature>
<evidence type="ECO:0000313" key="2">
    <source>
        <dbReference type="EMBL" id="SHK11064.1"/>
    </source>
</evidence>